<gene>
    <name evidence="1" type="ORF">NIES21_15310</name>
</gene>
<accession>A0A1Z4GDZ4</accession>
<organism evidence="1 2">
    <name type="scientific">Anabaenopsis circularis NIES-21</name>
    <dbReference type="NCBI Taxonomy" id="1085406"/>
    <lineage>
        <taxon>Bacteria</taxon>
        <taxon>Bacillati</taxon>
        <taxon>Cyanobacteriota</taxon>
        <taxon>Cyanophyceae</taxon>
        <taxon>Nostocales</taxon>
        <taxon>Nodulariaceae</taxon>
        <taxon>Anabaenopsis</taxon>
    </lineage>
</organism>
<protein>
    <submittedName>
        <fullName evidence="1">Uncharacterized protein</fullName>
    </submittedName>
</protein>
<evidence type="ECO:0000313" key="1">
    <source>
        <dbReference type="EMBL" id="BAY15712.1"/>
    </source>
</evidence>
<proteinExistence type="predicted"/>
<reference evidence="1 2" key="1">
    <citation type="submission" date="2017-06" db="EMBL/GenBank/DDBJ databases">
        <title>Genome sequencing of cyanobaciteial culture collection at National Institute for Environmental Studies (NIES).</title>
        <authorList>
            <person name="Hirose Y."/>
            <person name="Shimura Y."/>
            <person name="Fujisawa T."/>
            <person name="Nakamura Y."/>
            <person name="Kawachi M."/>
        </authorList>
    </citation>
    <scope>NUCLEOTIDE SEQUENCE [LARGE SCALE GENOMIC DNA]</scope>
    <source>
        <strain evidence="1 2">NIES-21</strain>
    </source>
</reference>
<dbReference type="Proteomes" id="UP000218287">
    <property type="component" value="Chromosome"/>
</dbReference>
<sequence length="53" mass="6129">MNNPMTLLKIQIFYVKLQAGQINHPYDLAVELEKLADLAWDEVDELYPNSLLP</sequence>
<evidence type="ECO:0000313" key="2">
    <source>
        <dbReference type="Proteomes" id="UP000218287"/>
    </source>
</evidence>
<dbReference type="AlphaFoldDB" id="A0A1Z4GDZ4"/>
<name>A0A1Z4GDZ4_9CYAN</name>
<dbReference type="EMBL" id="AP018174">
    <property type="protein sequence ID" value="BAY15712.1"/>
    <property type="molecule type" value="Genomic_DNA"/>
</dbReference>
<keyword evidence="2" id="KW-1185">Reference proteome</keyword>